<sequence>MNDATQRQLADAYRDALLEDTLPFWLQHGVDHKFGGVITSLDAAGNVIDTDKGVWQQCRFAWLLGELHNNLKADETWLRVAQRCMDFVDRNCFDPLDGRLWFQVTRTGEPLRKRRYAFSESFAAIAYGELAQATGDDLAAQKAERLFRRFLNHHLFSPEAKSKFTETRPMRSLGFPMIGIATAQQLRDSINYPGADDCIDRLIDLIRRFHIREDLEVVLENVGVDGQVLDHFDGRLLNPGHAIECSWFLMQEGQHRGDRDLQQLGCRMLDWMWQRGWDDDHGGLFSFVDLSGKPVSEYWHDMKFWWPHCEAVIATLMAYQLTGDARYARWYRQVHDWAHDHFADPERGEWFGYLHHDGTVSSQLKGNLWKGPFHLPRMQLICSQLLGDRR</sequence>
<dbReference type="Proteomes" id="UP000324479">
    <property type="component" value="Unassembled WGS sequence"/>
</dbReference>
<keyword evidence="4" id="KW-1185">Reference proteome</keyword>
<dbReference type="PANTHER" id="PTHR15108">
    <property type="entry name" value="N-ACYLGLUCOSAMINE-2-EPIMERASE"/>
    <property type="match status" value="1"/>
</dbReference>
<proteinExistence type="inferred from homology"/>
<evidence type="ECO:0000313" key="4">
    <source>
        <dbReference type="Proteomes" id="UP000324479"/>
    </source>
</evidence>
<accession>A0A5M6D2L1</accession>
<comment type="caution">
    <text evidence="3">The sequence shown here is derived from an EMBL/GenBank/DDBJ whole genome shotgun (WGS) entry which is preliminary data.</text>
</comment>
<dbReference type="GO" id="GO:0005975">
    <property type="term" value="P:carbohydrate metabolic process"/>
    <property type="evidence" value="ECO:0007669"/>
    <property type="project" value="InterPro"/>
</dbReference>
<dbReference type="EMBL" id="VWOX01000013">
    <property type="protein sequence ID" value="KAA5540532.1"/>
    <property type="molecule type" value="Genomic_DNA"/>
</dbReference>
<dbReference type="FunFam" id="1.50.10.10:FF:000021">
    <property type="entry name" value="N-acylglucosamine 2-epimerase"/>
    <property type="match status" value="1"/>
</dbReference>
<organism evidence="3 4">
    <name type="scientific">Roseiconus nitratireducens</name>
    <dbReference type="NCBI Taxonomy" id="2605748"/>
    <lineage>
        <taxon>Bacteria</taxon>
        <taxon>Pseudomonadati</taxon>
        <taxon>Planctomycetota</taxon>
        <taxon>Planctomycetia</taxon>
        <taxon>Pirellulales</taxon>
        <taxon>Pirellulaceae</taxon>
        <taxon>Roseiconus</taxon>
    </lineage>
</organism>
<comment type="similarity">
    <text evidence="1">Belongs to the N-acylglucosamine 2-epimerase family.</text>
</comment>
<dbReference type="SUPFAM" id="SSF48208">
    <property type="entry name" value="Six-hairpin glycosidases"/>
    <property type="match status" value="1"/>
</dbReference>
<dbReference type="Gene3D" id="1.50.10.10">
    <property type="match status" value="1"/>
</dbReference>
<gene>
    <name evidence="3" type="ORF">FYK55_21255</name>
</gene>
<dbReference type="AlphaFoldDB" id="A0A5M6D2L1"/>
<keyword evidence="2" id="KW-0413">Isomerase</keyword>
<dbReference type="RefSeq" id="WP_150078588.1">
    <property type="nucleotide sequence ID" value="NZ_VWOX01000013.1"/>
</dbReference>
<evidence type="ECO:0000256" key="1">
    <source>
        <dbReference type="ARBA" id="ARBA00008558"/>
    </source>
</evidence>
<evidence type="ECO:0000313" key="3">
    <source>
        <dbReference type="EMBL" id="KAA5540532.1"/>
    </source>
</evidence>
<protein>
    <submittedName>
        <fullName evidence="3">N-acylglucosamine 2-epimerase</fullName>
    </submittedName>
</protein>
<reference evidence="3 4" key="1">
    <citation type="submission" date="2019-08" db="EMBL/GenBank/DDBJ databases">
        <authorList>
            <person name="Dhanesh K."/>
            <person name="Kumar G."/>
            <person name="Sasikala C."/>
            <person name="Venkata Ramana C."/>
        </authorList>
    </citation>
    <scope>NUCLEOTIDE SEQUENCE [LARGE SCALE GENOMIC DNA]</scope>
    <source>
        <strain evidence="3 4">JC645</strain>
    </source>
</reference>
<dbReference type="InterPro" id="IPR008928">
    <property type="entry name" value="6-hairpin_glycosidase_sf"/>
</dbReference>
<dbReference type="GO" id="GO:0016853">
    <property type="term" value="F:isomerase activity"/>
    <property type="evidence" value="ECO:0007669"/>
    <property type="project" value="UniProtKB-KW"/>
</dbReference>
<dbReference type="InterPro" id="IPR010819">
    <property type="entry name" value="AGE/CE"/>
</dbReference>
<name>A0A5M6D2L1_9BACT</name>
<dbReference type="Pfam" id="PF07221">
    <property type="entry name" value="GlcNAc_2-epim"/>
    <property type="match status" value="1"/>
</dbReference>
<evidence type="ECO:0000256" key="2">
    <source>
        <dbReference type="ARBA" id="ARBA00023235"/>
    </source>
</evidence>
<dbReference type="InterPro" id="IPR012341">
    <property type="entry name" value="6hp_glycosidase-like_sf"/>
</dbReference>